<dbReference type="InterPro" id="IPR007637">
    <property type="entry name" value="Restrct_endonuc_II_DpnII-like"/>
</dbReference>
<dbReference type="EMBL" id="AORI01000008">
    <property type="protein sequence ID" value="ENY68879.1"/>
    <property type="molecule type" value="Genomic_DNA"/>
</dbReference>
<dbReference type="PIRSF" id="PIRSF016080">
    <property type="entry name" value="Restrict_endonuc_II_DpmII"/>
    <property type="match status" value="1"/>
</dbReference>
<accession>N9TRT8</accession>
<keyword evidence="1" id="KW-0540">Nuclease</keyword>
<dbReference type="EC" id="3.1.21.4" evidence="1"/>
<dbReference type="InterPro" id="IPR011335">
    <property type="entry name" value="Restrct_endonuc-II-like"/>
</dbReference>
<keyword evidence="1" id="KW-0378">Hydrolase</keyword>
<sequence length="277" mass="32028">MDTMKKSIADWNYYSDSSQIKSNSTLKKGKLDKLNSIINSEKMKEDFINLIKEDPSVLEVIPILLASRDTTIFIDDDKNGIEFDFLNFKNKLDEYATFMEKSGLFNFFKENNINNLNDYVAGVEVGLSSNARKNRSGKKMEAIVEKHLIQASLLKDKDYFCQISSKNMAKMFNLKNIETIKEKTFDFVVQYNNQIYAIECNYYNTQGSKVSEIVRSYKSVVNNFKEIERFHFLWITDGLGWKKQKNNLADALDSIVNIFNISDLENKGIIGIIKEIK</sequence>
<keyword evidence="1 3" id="KW-0255">Endonuclease</keyword>
<name>N9TRT8_9BACT</name>
<feature type="domain" description="Restriction endonuclease type II DpnII-like" evidence="2">
    <location>
        <begin position="1"/>
        <end position="267"/>
    </location>
</feature>
<evidence type="ECO:0000313" key="4">
    <source>
        <dbReference type="Proteomes" id="UP000013131"/>
    </source>
</evidence>
<organism evidence="3 4">
    <name type="scientific">Metamycoplasma auris 15026</name>
    <dbReference type="NCBI Taxonomy" id="1188233"/>
    <lineage>
        <taxon>Bacteria</taxon>
        <taxon>Bacillati</taxon>
        <taxon>Mycoplasmatota</taxon>
        <taxon>Mycoplasmoidales</taxon>
        <taxon>Metamycoplasmataceae</taxon>
        <taxon>Metamycoplasma</taxon>
    </lineage>
</organism>
<comment type="catalytic activity">
    <reaction evidence="1">
        <text>Endonucleolytic cleavage of DNA to give specific double-stranded fragments with terminal 5'-phosphates.</text>
        <dbReference type="EC" id="3.1.21.4"/>
    </reaction>
</comment>
<dbReference type="GO" id="GO:0009036">
    <property type="term" value="F:type II site-specific deoxyribonuclease activity"/>
    <property type="evidence" value="ECO:0007669"/>
    <property type="project" value="UniProtKB-UniRule"/>
</dbReference>
<dbReference type="InterPro" id="IPR021191">
    <property type="entry name" value="Restrct_endonuc_II_DpnII"/>
</dbReference>
<dbReference type="REBASE" id="66291">
    <property type="entry name" value="Mau15026ORF2420P"/>
</dbReference>
<dbReference type="AlphaFoldDB" id="N9TRT8"/>
<keyword evidence="4" id="KW-1185">Reference proteome</keyword>
<evidence type="ECO:0000256" key="1">
    <source>
        <dbReference type="PIRNR" id="PIRNR016080"/>
    </source>
</evidence>
<dbReference type="SUPFAM" id="SSF52980">
    <property type="entry name" value="Restriction endonuclease-like"/>
    <property type="match status" value="1"/>
</dbReference>
<dbReference type="eggNOG" id="ENOG502Z7V5">
    <property type="taxonomic scope" value="Bacteria"/>
</dbReference>
<dbReference type="PATRIC" id="fig|1188233.3.peg.244"/>
<reference evidence="3 4" key="1">
    <citation type="journal article" date="2013" name="Genome Announc.">
        <title>Draft Genome Sequences of Mycoplasma auris and Mycoplasma yeatsii, Two Species of the Ear Canal of Caprinae.</title>
        <authorList>
            <person name="Dordet-Frisoni E."/>
            <person name="Baranowski E."/>
            <person name="Barre A."/>
            <person name="Blanchard A."/>
            <person name="Breton M."/>
            <person name="Couture C."/>
            <person name="Dupuy V."/>
            <person name="Gaurivaud P."/>
            <person name="Jacob D."/>
            <person name="Lemaitre C."/>
            <person name="Manso-Silvan L."/>
            <person name="Nikolski M."/>
            <person name="Nouvel L.X."/>
            <person name="Poumarat F."/>
            <person name="Sirand-Pugnet P."/>
            <person name="Thebault P."/>
            <person name="Theil S."/>
            <person name="Thiaucourt F."/>
            <person name="Citti C."/>
            <person name="Tardy F."/>
        </authorList>
    </citation>
    <scope>NUCLEOTIDE SEQUENCE [LARGE SCALE GENOMIC DNA]</scope>
    <source>
        <strain evidence="3 4">15026</strain>
    </source>
</reference>
<comment type="caution">
    <text evidence="3">The sequence shown here is derived from an EMBL/GenBank/DDBJ whole genome shotgun (WGS) entry which is preliminary data.</text>
</comment>
<dbReference type="Proteomes" id="UP000013131">
    <property type="component" value="Unassembled WGS sequence"/>
</dbReference>
<dbReference type="Pfam" id="PF04556">
    <property type="entry name" value="DpnII"/>
    <property type="match status" value="1"/>
</dbReference>
<dbReference type="GO" id="GO:0003677">
    <property type="term" value="F:DNA binding"/>
    <property type="evidence" value="ECO:0007669"/>
    <property type="project" value="UniProtKB-UniRule"/>
</dbReference>
<comment type="similarity">
    <text evidence="1">Belongs to the DpnII type II restriction endonuclease family.</text>
</comment>
<protein>
    <recommendedName>
        <fullName evidence="1">Type-2 restriction enzyme</fullName>
        <ecNumber evidence="1">3.1.21.4</ecNumber>
    </recommendedName>
</protein>
<keyword evidence="1" id="KW-0680">Restriction system</keyword>
<gene>
    <name evidence="3" type="ORF">MAU_2430</name>
</gene>
<dbReference type="GO" id="GO:0009307">
    <property type="term" value="P:DNA restriction-modification system"/>
    <property type="evidence" value="ECO:0007669"/>
    <property type="project" value="UniProtKB-UniRule"/>
</dbReference>
<evidence type="ECO:0000313" key="3">
    <source>
        <dbReference type="EMBL" id="ENY68879.1"/>
    </source>
</evidence>
<comment type="function">
    <text evidence="1">A P subtype restriction enzyme that recognizes the double-stranded unmethylated sequence 5'-GATC-3'.</text>
</comment>
<dbReference type="STRING" id="1188233.MAU_2430"/>
<evidence type="ECO:0000259" key="2">
    <source>
        <dbReference type="Pfam" id="PF04556"/>
    </source>
</evidence>
<proteinExistence type="inferred from homology"/>